<dbReference type="PIRSF" id="PIRSF008502">
    <property type="entry name" value="UCP008502"/>
    <property type="match status" value="1"/>
</dbReference>
<accession>A0ABS4DWU1</accession>
<gene>
    <name evidence="1" type="ORF">J2Z17_001595</name>
</gene>
<evidence type="ECO:0000313" key="2">
    <source>
        <dbReference type="Proteomes" id="UP000759443"/>
    </source>
</evidence>
<dbReference type="EMBL" id="JAGGJU010000004">
    <property type="protein sequence ID" value="MBP1850161.1"/>
    <property type="molecule type" value="Genomic_DNA"/>
</dbReference>
<reference evidence="1 2" key="1">
    <citation type="submission" date="2021-03" db="EMBL/GenBank/DDBJ databases">
        <title>Genomic Encyclopedia of Type Strains, Phase IV (KMG-IV): sequencing the most valuable type-strain genomes for metagenomic binning, comparative biology and taxonomic classification.</title>
        <authorList>
            <person name="Goeker M."/>
        </authorList>
    </citation>
    <scope>NUCLEOTIDE SEQUENCE [LARGE SCALE GENOMIC DNA]</scope>
    <source>
        <strain evidence="1 2">DSM 21600</strain>
    </source>
</reference>
<name>A0ABS4DWU1_9HYPH</name>
<dbReference type="PANTHER" id="PTHR36439">
    <property type="entry name" value="BLL4334 PROTEIN"/>
    <property type="match status" value="1"/>
</dbReference>
<proteinExistence type="predicted"/>
<dbReference type="Gene3D" id="3.30.70.1280">
    <property type="entry name" value="SP0830-like domains"/>
    <property type="match status" value="1"/>
</dbReference>
<comment type="caution">
    <text evidence="1">The sequence shown here is derived from an EMBL/GenBank/DDBJ whole genome shotgun (WGS) entry which is preliminary data.</text>
</comment>
<dbReference type="InterPro" id="IPR012545">
    <property type="entry name" value="DUF1697"/>
</dbReference>
<dbReference type="SUPFAM" id="SSF160379">
    <property type="entry name" value="SP0830-like"/>
    <property type="match status" value="1"/>
</dbReference>
<dbReference type="PANTHER" id="PTHR36439:SF1">
    <property type="entry name" value="DUF1697 DOMAIN-CONTAINING PROTEIN"/>
    <property type="match status" value="1"/>
</dbReference>
<keyword evidence="2" id="KW-1185">Reference proteome</keyword>
<organism evidence="1 2">
    <name type="scientific">Rhizobium halophytocola</name>
    <dbReference type="NCBI Taxonomy" id="735519"/>
    <lineage>
        <taxon>Bacteria</taxon>
        <taxon>Pseudomonadati</taxon>
        <taxon>Pseudomonadota</taxon>
        <taxon>Alphaproteobacteria</taxon>
        <taxon>Hyphomicrobiales</taxon>
        <taxon>Rhizobiaceae</taxon>
        <taxon>Rhizobium/Agrobacterium group</taxon>
        <taxon>Rhizobium</taxon>
    </lineage>
</organism>
<dbReference type="Pfam" id="PF08002">
    <property type="entry name" value="DUF1697"/>
    <property type="match status" value="1"/>
</dbReference>
<sequence length="174" mass="18854">MTVHVALIRALNVGGTAKMPMTMLKAIATDIGLKDVTTYIQSGNLVFRDRGKPDEIAAMLSTALGLVLGSPPEVFIRSTQELESIIADNPFDRYEPSKVLVSFFPRRLPDNALDGASAPDGEETVLHGREIYVHFPGGSGTSRLKLPVLKRGTARNINTIAKLAEMARTLEDHA</sequence>
<dbReference type="Proteomes" id="UP000759443">
    <property type="component" value="Unassembled WGS sequence"/>
</dbReference>
<protein>
    <submittedName>
        <fullName evidence="1">Uncharacterized protein (DUF1697 family)</fullName>
    </submittedName>
</protein>
<evidence type="ECO:0000313" key="1">
    <source>
        <dbReference type="EMBL" id="MBP1850161.1"/>
    </source>
</evidence>
<dbReference type="RefSeq" id="WP_209943797.1">
    <property type="nucleotide sequence ID" value="NZ_JAGGJU010000004.1"/>
</dbReference>